<dbReference type="EMBL" id="JAGSND010000012">
    <property type="protein sequence ID" value="MBR0599296.1"/>
    <property type="molecule type" value="Genomic_DNA"/>
</dbReference>
<dbReference type="GO" id="GO:0008270">
    <property type="term" value="F:zinc ion binding"/>
    <property type="evidence" value="ECO:0007669"/>
    <property type="project" value="InterPro"/>
</dbReference>
<dbReference type="GO" id="GO:0006284">
    <property type="term" value="P:base-excision repair"/>
    <property type="evidence" value="ECO:0007669"/>
    <property type="project" value="TreeGrafter"/>
</dbReference>
<dbReference type="Pfam" id="PF01261">
    <property type="entry name" value="AP_endonuc_2"/>
    <property type="match status" value="1"/>
</dbReference>
<organism evidence="2 3">
    <name type="scientific">Sinanaerobacter chloroacetimidivorans</name>
    <dbReference type="NCBI Taxonomy" id="2818044"/>
    <lineage>
        <taxon>Bacteria</taxon>
        <taxon>Bacillati</taxon>
        <taxon>Bacillota</taxon>
        <taxon>Clostridia</taxon>
        <taxon>Peptostreptococcales</taxon>
        <taxon>Anaerovoracaceae</taxon>
        <taxon>Sinanaerobacter</taxon>
    </lineage>
</organism>
<dbReference type="InterPro" id="IPR036237">
    <property type="entry name" value="Xyl_isomerase-like_sf"/>
</dbReference>
<sequence length="272" mass="30704">MDKLLFGISGLPVGSGSKKINYASGINYIKSIGLDAMELLFVRSVNVTDKNKSIILKTKLDNDFYLSAHGSHYINLNADEFEKQEQSMERITNAMEGLSKVKGRSLIFHPGFYLKDSNEEAYHTIKENLLKLPYKDIDYRLETTGKRTQFGTLEELVSLCKEVSSCKLCIDFSHIHARQNGCLKGYDDFAKILQYVTDELGRSALDDMHIHMGGIDYNDKGEKSHLPLLESDFNYLDCLKAIKDFNVKGCIIAEGPLVEKDALLLKNAFEKL</sequence>
<dbReference type="GO" id="GO:0003677">
    <property type="term" value="F:DNA binding"/>
    <property type="evidence" value="ECO:0007669"/>
    <property type="project" value="InterPro"/>
</dbReference>
<accession>A0A8J7W5A1</accession>
<gene>
    <name evidence="2" type="ORF">KCX82_15515</name>
</gene>
<feature type="domain" description="Xylose isomerase-like TIM barrel" evidence="1">
    <location>
        <begin position="28"/>
        <end position="256"/>
    </location>
</feature>
<reference evidence="2" key="1">
    <citation type="submission" date="2021-04" db="EMBL/GenBank/DDBJ databases">
        <title>Sinoanaerobacter chloroacetimidivorans sp. nov., an obligate anaerobic bacterium isolated from anaerobic sludge.</title>
        <authorList>
            <person name="Bao Y."/>
        </authorList>
    </citation>
    <scope>NUCLEOTIDE SEQUENCE</scope>
    <source>
        <strain evidence="2">BAD-6</strain>
    </source>
</reference>
<dbReference type="GO" id="GO:0003906">
    <property type="term" value="F:DNA-(apurinic or apyrimidinic site) endonuclease activity"/>
    <property type="evidence" value="ECO:0007669"/>
    <property type="project" value="TreeGrafter"/>
</dbReference>
<evidence type="ECO:0000313" key="2">
    <source>
        <dbReference type="EMBL" id="MBR0599296.1"/>
    </source>
</evidence>
<dbReference type="Proteomes" id="UP000675664">
    <property type="component" value="Unassembled WGS sequence"/>
</dbReference>
<evidence type="ECO:0000259" key="1">
    <source>
        <dbReference type="Pfam" id="PF01261"/>
    </source>
</evidence>
<protein>
    <submittedName>
        <fullName evidence="2">TIM barrel protein</fullName>
    </submittedName>
</protein>
<dbReference type="AlphaFoldDB" id="A0A8J7W5A1"/>
<keyword evidence="3" id="KW-1185">Reference proteome</keyword>
<dbReference type="SMART" id="SM00518">
    <property type="entry name" value="AP2Ec"/>
    <property type="match status" value="1"/>
</dbReference>
<comment type="caution">
    <text evidence="2">The sequence shown here is derived from an EMBL/GenBank/DDBJ whole genome shotgun (WGS) entry which is preliminary data.</text>
</comment>
<dbReference type="RefSeq" id="WP_227019430.1">
    <property type="nucleotide sequence ID" value="NZ_JAGSND010000012.1"/>
</dbReference>
<dbReference type="PANTHER" id="PTHR21445:SF0">
    <property type="entry name" value="APURINIC-APYRIMIDINIC ENDONUCLEASE"/>
    <property type="match status" value="1"/>
</dbReference>
<reference evidence="2" key="2">
    <citation type="submission" date="2021-04" db="EMBL/GenBank/DDBJ databases">
        <authorList>
            <person name="Liu J."/>
        </authorList>
    </citation>
    <scope>NUCLEOTIDE SEQUENCE</scope>
    <source>
        <strain evidence="2">BAD-6</strain>
    </source>
</reference>
<dbReference type="PANTHER" id="PTHR21445">
    <property type="entry name" value="ENDONUCLEASE IV ENDODEOXYRIBONUCLEASE IV"/>
    <property type="match status" value="1"/>
</dbReference>
<dbReference type="FunFam" id="3.20.20.150:FF:000017">
    <property type="entry name" value="Endonuclease IV related protein"/>
    <property type="match status" value="1"/>
</dbReference>
<proteinExistence type="predicted"/>
<evidence type="ECO:0000313" key="3">
    <source>
        <dbReference type="Proteomes" id="UP000675664"/>
    </source>
</evidence>
<dbReference type="SUPFAM" id="SSF51658">
    <property type="entry name" value="Xylose isomerase-like"/>
    <property type="match status" value="1"/>
</dbReference>
<dbReference type="GO" id="GO:0008081">
    <property type="term" value="F:phosphoric diester hydrolase activity"/>
    <property type="evidence" value="ECO:0007669"/>
    <property type="project" value="TreeGrafter"/>
</dbReference>
<dbReference type="Gene3D" id="3.20.20.150">
    <property type="entry name" value="Divalent-metal-dependent TIM barrel enzymes"/>
    <property type="match status" value="1"/>
</dbReference>
<dbReference type="InterPro" id="IPR013022">
    <property type="entry name" value="Xyl_isomerase-like_TIM-brl"/>
</dbReference>
<name>A0A8J7W5A1_9FIRM</name>
<dbReference type="InterPro" id="IPR001719">
    <property type="entry name" value="AP_endonuc_2"/>
</dbReference>